<evidence type="ECO:0000313" key="13">
    <source>
        <dbReference type="Proteomes" id="UP000677668"/>
    </source>
</evidence>
<dbReference type="Proteomes" id="UP000677668">
    <property type="component" value="Chromosome 1"/>
</dbReference>
<evidence type="ECO:0000256" key="9">
    <source>
        <dbReference type="ARBA" id="ARBA00023211"/>
    </source>
</evidence>
<gene>
    <name evidence="12" type="ORF">J8C05_10080</name>
</gene>
<proteinExistence type="inferred from homology"/>
<dbReference type="InterPro" id="IPR052433">
    <property type="entry name" value="X-Pro_dipept-like"/>
</dbReference>
<dbReference type="Pfam" id="PF05195">
    <property type="entry name" value="AMP_N"/>
    <property type="match status" value="1"/>
</dbReference>
<dbReference type="SUPFAM" id="SSF53092">
    <property type="entry name" value="Creatinase/prolidase N-terminal domain"/>
    <property type="match status" value="1"/>
</dbReference>
<evidence type="ECO:0000259" key="11">
    <source>
        <dbReference type="SMART" id="SM01011"/>
    </source>
</evidence>
<sequence>MSRLLAAFLLGFWLFGAWPLPQAALLPTDPPKSVPMLAEQPLADFQARRARLRAQLKDGLVLVPGRVETSLGVSEKFFQDENFFYLTGVEAPGATLLLTPVPYQGAQEILFLPRRDPQMERWTGPQPGPGQEAEQRFGMEKALPTDTLSQVLREIGAALPDGGKIHLIANPQEAQERAARTLLELLRQTVPALPVTDARSAVSLMRMCKTPAEVDLLRKAVRITGAAFRDIPRHLTVGCYEYEIEAVVLAAFYRNGAERPGYPCIIGGGQNATILHYNRNRDQIRDGDLVVVDVGAQYRGYTADITRTFPANGRFSRRQRELYELVLAAQEAAVKAFVPGKSRMSDLTLAAREAMRSSPLRAGNDLTLDNFFIHGLGHFIGLNVHDVGDYGQPLPPGSVITIEPGVYIPAERIGIRIEDDYLVTETGLVKLSGDIPSRPEAIEQAMRQARRLPRQRDSVKD</sequence>
<dbReference type="InterPro" id="IPR000994">
    <property type="entry name" value="Pept_M24"/>
</dbReference>
<evidence type="ECO:0000313" key="12">
    <source>
        <dbReference type="EMBL" id="QUV93704.1"/>
    </source>
</evidence>
<dbReference type="Pfam" id="PF00557">
    <property type="entry name" value="Peptidase_M24"/>
    <property type="match status" value="1"/>
</dbReference>
<keyword evidence="8" id="KW-0482">Metalloprotease</keyword>
<accession>A0ABX8B2J9</accession>
<dbReference type="InterPro" id="IPR029149">
    <property type="entry name" value="Creatin/AminoP/Spt16_N"/>
</dbReference>
<evidence type="ECO:0000256" key="2">
    <source>
        <dbReference type="ARBA" id="ARBA00001936"/>
    </source>
</evidence>
<keyword evidence="6 10" id="KW-0479">Metal-binding</keyword>
<dbReference type="PROSITE" id="PS00491">
    <property type="entry name" value="PROLINE_PEPTIDASE"/>
    <property type="match status" value="1"/>
</dbReference>
<organism evidence="12 13">
    <name type="scientific">Chloracidobacterium sp. N</name>
    <dbReference type="NCBI Taxonomy" id="2821540"/>
    <lineage>
        <taxon>Bacteria</taxon>
        <taxon>Pseudomonadati</taxon>
        <taxon>Acidobacteriota</taxon>
        <taxon>Terriglobia</taxon>
        <taxon>Terriglobales</taxon>
        <taxon>Acidobacteriaceae</taxon>
        <taxon>Chloracidobacterium</taxon>
        <taxon>Chloracidobacterium aggregatum</taxon>
    </lineage>
</organism>
<evidence type="ECO:0000256" key="6">
    <source>
        <dbReference type="ARBA" id="ARBA00022723"/>
    </source>
</evidence>
<feature type="domain" description="Aminopeptidase P N-terminal" evidence="11">
    <location>
        <begin position="40"/>
        <end position="176"/>
    </location>
</feature>
<evidence type="ECO:0000256" key="7">
    <source>
        <dbReference type="ARBA" id="ARBA00022801"/>
    </source>
</evidence>
<dbReference type="Gene3D" id="3.90.230.10">
    <property type="entry name" value="Creatinase/methionine aminopeptidase superfamily"/>
    <property type="match status" value="1"/>
</dbReference>
<evidence type="ECO:0000256" key="5">
    <source>
        <dbReference type="ARBA" id="ARBA00022670"/>
    </source>
</evidence>
<evidence type="ECO:0000256" key="8">
    <source>
        <dbReference type="ARBA" id="ARBA00023049"/>
    </source>
</evidence>
<reference evidence="12 13" key="1">
    <citation type="submission" date="2021-03" db="EMBL/GenBank/DDBJ databases">
        <title>Genomic and phenotypic characterization of Chloracidobacterium isolates provides evidence for multiple species.</title>
        <authorList>
            <person name="Saini M.K."/>
            <person name="Costas A.M.G."/>
            <person name="Tank M."/>
            <person name="Bryant D.A."/>
        </authorList>
    </citation>
    <scope>NUCLEOTIDE SEQUENCE [LARGE SCALE GENOMIC DNA]</scope>
    <source>
        <strain evidence="12 13">N</strain>
    </source>
</reference>
<keyword evidence="13" id="KW-1185">Reference proteome</keyword>
<name>A0ABX8B2J9_9BACT</name>
<dbReference type="PANTHER" id="PTHR43226:SF4">
    <property type="entry name" value="XAA-PRO AMINOPEPTIDASE 3"/>
    <property type="match status" value="1"/>
</dbReference>
<dbReference type="InterPro" id="IPR001131">
    <property type="entry name" value="Peptidase_M24B_aminopep-P_CS"/>
</dbReference>
<keyword evidence="9" id="KW-0464">Manganese</keyword>
<comment type="similarity">
    <text evidence="3 10">Belongs to the peptidase M24B family.</text>
</comment>
<dbReference type="SUPFAM" id="SSF55920">
    <property type="entry name" value="Creatinase/aminopeptidase"/>
    <property type="match status" value="1"/>
</dbReference>
<keyword evidence="7" id="KW-0378">Hydrolase</keyword>
<evidence type="ECO:0000256" key="4">
    <source>
        <dbReference type="ARBA" id="ARBA00012574"/>
    </source>
</evidence>
<keyword evidence="5" id="KW-0645">Protease</keyword>
<dbReference type="RefSeq" id="WP_211422058.1">
    <property type="nucleotide sequence ID" value="NZ_CP072642.1"/>
</dbReference>
<evidence type="ECO:0000256" key="3">
    <source>
        <dbReference type="ARBA" id="ARBA00008766"/>
    </source>
</evidence>
<dbReference type="PANTHER" id="PTHR43226">
    <property type="entry name" value="XAA-PRO AMINOPEPTIDASE 3"/>
    <property type="match status" value="1"/>
</dbReference>
<dbReference type="InterPro" id="IPR007865">
    <property type="entry name" value="Aminopep_P_N"/>
</dbReference>
<keyword evidence="12" id="KW-0031">Aminopeptidase</keyword>
<comment type="cofactor">
    <cofactor evidence="2">
        <name>Mn(2+)</name>
        <dbReference type="ChEBI" id="CHEBI:29035"/>
    </cofactor>
</comment>
<dbReference type="SMART" id="SM01011">
    <property type="entry name" value="AMP_N"/>
    <property type="match status" value="1"/>
</dbReference>
<protein>
    <recommendedName>
        <fullName evidence="4">Xaa-Pro aminopeptidase</fullName>
        <ecNumber evidence="4">3.4.11.9</ecNumber>
    </recommendedName>
</protein>
<dbReference type="EC" id="3.4.11.9" evidence="4"/>
<dbReference type="GO" id="GO:0004177">
    <property type="term" value="F:aminopeptidase activity"/>
    <property type="evidence" value="ECO:0007669"/>
    <property type="project" value="UniProtKB-KW"/>
</dbReference>
<evidence type="ECO:0000256" key="1">
    <source>
        <dbReference type="ARBA" id="ARBA00001424"/>
    </source>
</evidence>
<dbReference type="Gene3D" id="3.40.350.10">
    <property type="entry name" value="Creatinase/prolidase N-terminal domain"/>
    <property type="match status" value="1"/>
</dbReference>
<dbReference type="EMBL" id="CP072642">
    <property type="protein sequence ID" value="QUV93704.1"/>
    <property type="molecule type" value="Genomic_DNA"/>
</dbReference>
<comment type="catalytic activity">
    <reaction evidence="1">
        <text>Release of any N-terminal amino acid, including proline, that is linked to proline, even from a dipeptide or tripeptide.</text>
        <dbReference type="EC" id="3.4.11.9"/>
    </reaction>
</comment>
<evidence type="ECO:0000256" key="10">
    <source>
        <dbReference type="RuleBase" id="RU000590"/>
    </source>
</evidence>
<dbReference type="InterPro" id="IPR036005">
    <property type="entry name" value="Creatinase/aminopeptidase-like"/>
</dbReference>